<feature type="domain" description="Cadherin" evidence="3">
    <location>
        <begin position="1374"/>
        <end position="1473"/>
    </location>
</feature>
<organism evidence="4 5">
    <name type="scientific">Sphaerotilus microaerophilus</name>
    <dbReference type="NCBI Taxonomy" id="2914710"/>
    <lineage>
        <taxon>Bacteria</taxon>
        <taxon>Pseudomonadati</taxon>
        <taxon>Pseudomonadota</taxon>
        <taxon>Betaproteobacteria</taxon>
        <taxon>Burkholderiales</taxon>
        <taxon>Sphaerotilaceae</taxon>
        <taxon>Sphaerotilus</taxon>
    </lineage>
</organism>
<dbReference type="SUPFAM" id="SSF51120">
    <property type="entry name" value="beta-Roll"/>
    <property type="match status" value="7"/>
</dbReference>
<dbReference type="Gene3D" id="2.150.10.10">
    <property type="entry name" value="Serralysin-like metalloprotease, C-terminal"/>
    <property type="match status" value="5"/>
</dbReference>
<dbReference type="Gene3D" id="2.60.40.60">
    <property type="entry name" value="Cadherins"/>
    <property type="match status" value="8"/>
</dbReference>
<dbReference type="SUPFAM" id="SSF49313">
    <property type="entry name" value="Cadherin-like"/>
    <property type="match status" value="8"/>
</dbReference>
<keyword evidence="2" id="KW-1133">Transmembrane helix</keyword>
<dbReference type="Pfam" id="PF00353">
    <property type="entry name" value="HemolysinCabind"/>
    <property type="match status" value="9"/>
</dbReference>
<keyword evidence="2" id="KW-0472">Membrane</keyword>
<reference evidence="4" key="1">
    <citation type="submission" date="2022-04" db="EMBL/GenBank/DDBJ databases">
        <title>Whole genome sequence of Sphaerotilus sp. FB-5.</title>
        <authorList>
            <person name="Takeda M."/>
            <person name="Narihara S."/>
            <person name="Akimoto M."/>
            <person name="Akimoto R."/>
            <person name="Nishiyashiki S."/>
            <person name="Murakami T."/>
        </authorList>
    </citation>
    <scope>NUCLEOTIDE SEQUENCE</scope>
    <source>
        <strain evidence="4">FB-5</strain>
    </source>
</reference>
<protein>
    <recommendedName>
        <fullName evidence="3">Cadherin domain-containing protein</fullName>
    </recommendedName>
</protein>
<evidence type="ECO:0000256" key="2">
    <source>
        <dbReference type="ARBA" id="ARBA00022989"/>
    </source>
</evidence>
<keyword evidence="5" id="KW-1185">Reference proteome</keyword>
<feature type="domain" description="Cadherin" evidence="3">
    <location>
        <begin position="576"/>
        <end position="670"/>
    </location>
</feature>
<dbReference type="SMART" id="SM00112">
    <property type="entry name" value="CA"/>
    <property type="match status" value="9"/>
</dbReference>
<dbReference type="EMBL" id="AP025730">
    <property type="protein sequence ID" value="BDI04953.1"/>
    <property type="molecule type" value="Genomic_DNA"/>
</dbReference>
<feature type="domain" description="Cadherin" evidence="3">
    <location>
        <begin position="1174"/>
        <end position="1276"/>
    </location>
</feature>
<feature type="domain" description="Cadherin" evidence="3">
    <location>
        <begin position="972"/>
        <end position="1072"/>
    </location>
</feature>
<dbReference type="PANTHER" id="PTHR24026:SF126">
    <property type="entry name" value="PROTOCADHERIN FAT 4"/>
    <property type="match status" value="1"/>
</dbReference>
<feature type="domain" description="Cadherin" evidence="3">
    <location>
        <begin position="671"/>
        <end position="773"/>
    </location>
</feature>
<dbReference type="Proteomes" id="UP001057498">
    <property type="component" value="Chromosome"/>
</dbReference>
<dbReference type="PROSITE" id="PS00330">
    <property type="entry name" value="HEMOLYSIN_CALCIUM"/>
    <property type="match status" value="12"/>
</dbReference>
<keyword evidence="1" id="KW-0812">Transmembrane</keyword>
<feature type="domain" description="Cadherin" evidence="3">
    <location>
        <begin position="871"/>
        <end position="971"/>
    </location>
</feature>
<dbReference type="InterPro" id="IPR015919">
    <property type="entry name" value="Cadherin-like_sf"/>
</dbReference>
<feature type="domain" description="Cadherin" evidence="3">
    <location>
        <begin position="1073"/>
        <end position="1173"/>
    </location>
</feature>
<dbReference type="PRINTS" id="PR00205">
    <property type="entry name" value="CADHERIN"/>
</dbReference>
<dbReference type="InterPro" id="IPR018511">
    <property type="entry name" value="Hemolysin-typ_Ca-bd_CS"/>
</dbReference>
<dbReference type="NCBIfam" id="TIGR01965">
    <property type="entry name" value="VCBS_repeat"/>
    <property type="match status" value="1"/>
</dbReference>
<dbReference type="PRINTS" id="PR00313">
    <property type="entry name" value="CABNDNGRPT"/>
</dbReference>
<evidence type="ECO:0000259" key="3">
    <source>
        <dbReference type="PROSITE" id="PS50268"/>
    </source>
</evidence>
<proteinExistence type="predicted"/>
<dbReference type="PROSITE" id="PS50268">
    <property type="entry name" value="CADHERIN_2"/>
    <property type="match status" value="9"/>
</dbReference>
<feature type="domain" description="Cadherin" evidence="3">
    <location>
        <begin position="1276"/>
        <end position="1373"/>
    </location>
</feature>
<dbReference type="InterPro" id="IPR010221">
    <property type="entry name" value="VCBS_dom"/>
</dbReference>
<dbReference type="Pfam" id="PF00028">
    <property type="entry name" value="Cadherin"/>
    <property type="match status" value="6"/>
</dbReference>
<dbReference type="InterPro" id="IPR002126">
    <property type="entry name" value="Cadherin-like_dom"/>
</dbReference>
<evidence type="ECO:0000256" key="1">
    <source>
        <dbReference type="ARBA" id="ARBA00022692"/>
    </source>
</evidence>
<dbReference type="InterPro" id="IPR001343">
    <property type="entry name" value="Hemolysn_Ca-bd"/>
</dbReference>
<sequence length="2100" mass="204914">MAEASLLLGGLGNDTLTGSVFDDTLEGGNGNDSLIGGLGNDLLTGGAGSDRFVVSAGKDTVTDLGTGDAFAVSAGAEAFISVTSSFTASSGTANSGAASLSTNGVNVNLAAATGSNGYLVVNNSGAAVSLTGSARDDTLVGGLGNDTLTGGAGNDVLTGGGGSDVFMVAGGSDTITDFSGGDGVVVSAGAVVNATVAATLVARNGTNNGLVNLTTDAIAINLSAITAGVGGFAIVNSSAAAGAVLIASGLRDTVLGGSGDDIIDGGKGYDLLQGGGGADSMLGGFGDDILQGGDGADSLNGGSGLDTLFGGGGGDTFVYASASDSFGPTYDTIADFAASSATGAVPSEADRIDLSALLGATDLVWGGKDSPIANGVWFRQYESANETWISADTNGSASLDPTSAEWVVRLTGLHDLSAADFIGVAQTGNPPEAADDHNTGDAVVEAGVAGGDATAIGNVLTNDGGTAGLAGVSISGVAPGAAYGPGAVSTGVAVSGGYGTLVLAADGIYEYVLDDSRAATEALAANQLAQDVFAYQLRNASGQTVQARLTVTISGSNDAPVLSLESGSGAMAEGTDASAGVLVTGLAASDVDAAAAPVLSLGGADAALFEIRTAPQGGLGLYFIGQPDFESGKVAYSVEVLAADGADGEVQVQRSFTLTIGNVDEAAPVITSGPVAAAIEENSGAGQVVYTVVADDSADISAGVSYSLGGEDAAAFTIDATTGEVKLTGNPDAETQASYQFEVVVTDVAGHATSQAVTLAINDVDEGVTPPTFSSGSQVEVNENQPIGSLVYTAVATAVSGAVTYSLGGADAAAFTLDGVSGEVHLAVSPDAELKADYQFEVTATDAAGHATSQAVSLAVGDLDEAAPVITSGPVAAAIEENSGAGQVVYTVVADDSADISAGVSYSLGGEDAAAFTIDATTGEVKLTGNPDAETQASYQFEVVVTDVAGHATSQAVSLAVADLDEVAPVITSGTVAAAIEENSGAGQVVYTVVADDSADISAGVSYSLGGVDAAAFTIDASTGEVKLTGNPDAETQASYQFEVTATDAAGHATSQAVSLAVVDLDEAAPVITSGPVAAAIEENSGAGQVVYTVVADDSADISAGVSYSLGGVDAAAFTIDASTGEVKLTGNPDAETQVSYQFEVTATDAAGHATSQAVSLAVVDLDEAAPVITSGPVAAAIEENSGAGQVVYTVVADDSADISAGVSYSLGGEDAAAFTIDATTGEVKLTGNPDAETQASYQFEVVVTDVAGHATSQAVTLAINDVDEGVTPPTFSSGSQVEVNENQPIGSLVYTAVATAVSGAVTYSLGGADAAAFTLDGVSGEVHLAVSPDAELKADYQFEVTATDAAGHATSQAVSLAVGDLDEAAPVITSGPVAAAIEENSGAGQVVYTVVADDSADISAGVSYSLGGEDAAAFTIDATTGEVRLTGNPDAETQAGYQFEVTATDAAGHATSRAVTLNVKDLSEAPRIRAEIAFSSSGFSFTVADEDVAGAISLVSPWSSLGPVNDGSTTTVILATPTIAKSGNLQVTDGHYITALDAILSTGTGNAEVLTVTGTGTSAVYGFNGADTLIGGVGVDFLYGGGSNDIFRNAAGTDVADGGSGTDTLQIGTTYVASTDASIVAVENIVVAGNSAAVLVDLSTQAEAFASITTSTFGDTIIGGGGADTLQGGIGADSLSGGLSADKISGGGGADTLVGGAGNDVLTGGGGLDTFYVDAGTDSVADLSESDVLVVSAGAKATVKVTASYTATSETTNSGTASLTSAGYAVDLSQVSFTAGGFSVTNSSAVGTTLIGSAGTDSLVGAGGNDSLCGGAGNDLLKGGAGNDVFHVDAGTDFVTDLGGADVLVIGSGAAAVVTVSSAYVATSATTNFGIATLTSTGQTIDLSAVGVSGNGFTITNGSRNATTFSGSAGSDSLNGGSGADTMSGGDGDDVLNGYAGADVLIGGQGSDTFVFSTKSVPIGVDRIADFTGGDDSILLNGVTLANAGPGVLDSTVNVTTAGFYGESISGADIIVLNLAPDLVNTSAKVDGVLNYQNGTFDGGVLILAYGGDVNNVALYYDPDANGTWMAPTLVYLFTNYTDIDQMGAQVVASDYILG</sequence>
<dbReference type="InterPro" id="IPR011049">
    <property type="entry name" value="Serralysin-like_metalloprot_C"/>
</dbReference>
<accession>A0ABN6PLU7</accession>
<evidence type="ECO:0000313" key="5">
    <source>
        <dbReference type="Proteomes" id="UP001057498"/>
    </source>
</evidence>
<evidence type="ECO:0000313" key="4">
    <source>
        <dbReference type="EMBL" id="BDI04953.1"/>
    </source>
</evidence>
<name>A0ABN6PLU7_9BURK</name>
<dbReference type="PANTHER" id="PTHR24026">
    <property type="entry name" value="FAT ATYPICAL CADHERIN-RELATED"/>
    <property type="match status" value="1"/>
</dbReference>
<feature type="domain" description="Cadherin" evidence="3">
    <location>
        <begin position="773"/>
        <end position="870"/>
    </location>
</feature>
<dbReference type="CDD" id="cd11304">
    <property type="entry name" value="Cadherin_repeat"/>
    <property type="match status" value="8"/>
</dbReference>
<gene>
    <name evidence="4" type="ORF">CATMQ487_19230</name>
</gene>